<protein>
    <submittedName>
        <fullName evidence="2">Copper-activated transcription factor</fullName>
    </submittedName>
</protein>
<dbReference type="InParanoid" id="F0XCA3"/>
<proteinExistence type="predicted"/>
<evidence type="ECO:0000313" key="3">
    <source>
        <dbReference type="Proteomes" id="UP000007796"/>
    </source>
</evidence>
<feature type="region of interest" description="Disordered" evidence="1">
    <location>
        <begin position="159"/>
        <end position="191"/>
    </location>
</feature>
<dbReference type="eggNOG" id="ENOG502SQDA">
    <property type="taxonomic scope" value="Eukaryota"/>
</dbReference>
<feature type="region of interest" description="Disordered" evidence="1">
    <location>
        <begin position="412"/>
        <end position="438"/>
    </location>
</feature>
<feature type="compositionally biased region" description="Basic and acidic residues" evidence="1">
    <location>
        <begin position="25"/>
        <end position="35"/>
    </location>
</feature>
<dbReference type="OrthoDB" id="5600085at2759"/>
<evidence type="ECO:0000256" key="1">
    <source>
        <dbReference type="SAM" id="MobiDB-lite"/>
    </source>
</evidence>
<feature type="compositionally biased region" description="Polar residues" evidence="1">
    <location>
        <begin position="412"/>
        <end position="433"/>
    </location>
</feature>
<dbReference type="GeneID" id="25973847"/>
<dbReference type="Proteomes" id="UP000007796">
    <property type="component" value="Unassembled WGS sequence"/>
</dbReference>
<dbReference type="RefSeq" id="XP_014173569.1">
    <property type="nucleotide sequence ID" value="XM_014318094.1"/>
</dbReference>
<feature type="region of interest" description="Disordered" evidence="1">
    <location>
        <begin position="1"/>
        <end position="65"/>
    </location>
</feature>
<sequence>MWMRLKVQREGSQILANQTSTSFAHEPDPVDDPHPLRSPTPATGGMQMSEGLNGNSFMLPPGAVSYPTQQGDPSAVFMQAAGPFQNGFQPPVQASSMYGVQTNGFNPYYSPALDMSLSLGQVPQPTDSLGNLNLGMGQPVNGADMSSFDSLPLQEARVDAPKRSCCSGKPPQTPAQSPGHTPNSSLNSLTSNIGTANSVHFSASTPMSSSYSSQHLMLKSESTDGSLQSLPLNSVPLVQAGMKANGIDSHQPDSSFSLAQAADSVSGPMMLPSDPMYSGFTNSNGTPVWYKYNPGYGTMTAPLQPSQWPAGLSVAANPALIEGHLQFREPPLPTSTHPVAAEETGAESHMCACGDDCECIGCVAHPYNSATQNTVQAAWSTMTMDEATSGRRSTKQATVAPGTIVLPVLGSAAQQQPSTDGSSPQQHTPSDTSGVGEDQVSLSADDYFFVSYSVMGCSGEGLTCPCGEDCECVGCTIHNNTESGRQ</sequence>
<feature type="compositionally biased region" description="Polar residues" evidence="1">
    <location>
        <begin position="10"/>
        <end position="23"/>
    </location>
</feature>
<reference evidence="2 3" key="1">
    <citation type="journal article" date="2011" name="Proc. Natl. Acad. Sci. U.S.A.">
        <title>Genome and transcriptome analyses of the mountain pine beetle-fungal symbiont Grosmannia clavigera, a lodgepole pine pathogen.</title>
        <authorList>
            <person name="DiGuistini S."/>
            <person name="Wang Y."/>
            <person name="Liao N.Y."/>
            <person name="Taylor G."/>
            <person name="Tanguay P."/>
            <person name="Feau N."/>
            <person name="Henrissat B."/>
            <person name="Chan S.K."/>
            <person name="Hesse-Orce U."/>
            <person name="Alamouti S.M."/>
            <person name="Tsui C.K.M."/>
            <person name="Docking R.T."/>
            <person name="Levasseur A."/>
            <person name="Haridas S."/>
            <person name="Robertson G."/>
            <person name="Birol I."/>
            <person name="Holt R.A."/>
            <person name="Marra M.A."/>
            <person name="Hamelin R.C."/>
            <person name="Hirst M."/>
            <person name="Jones S.J.M."/>
            <person name="Bohlmann J."/>
            <person name="Breuil C."/>
        </authorList>
    </citation>
    <scope>NUCLEOTIDE SEQUENCE [LARGE SCALE GENOMIC DNA]</scope>
    <source>
        <strain evidence="3">kw1407 / UAMH 11150</strain>
    </source>
</reference>
<gene>
    <name evidence="2" type="ORF">CMQ_1015</name>
</gene>
<evidence type="ECO:0000313" key="2">
    <source>
        <dbReference type="EMBL" id="EFX04087.1"/>
    </source>
</evidence>
<name>F0XCA3_GROCL</name>
<dbReference type="EMBL" id="GL629765">
    <property type="protein sequence ID" value="EFX04087.1"/>
    <property type="molecule type" value="Genomic_DNA"/>
</dbReference>
<dbReference type="HOGENOM" id="CLU_561459_0_0_1"/>
<keyword evidence="3" id="KW-1185">Reference proteome</keyword>
<dbReference type="AlphaFoldDB" id="F0XCA3"/>
<accession>F0XCA3</accession>
<organism evidence="3">
    <name type="scientific">Grosmannia clavigera (strain kw1407 / UAMH 11150)</name>
    <name type="common">Blue stain fungus</name>
    <name type="synonym">Graphiocladiella clavigera</name>
    <dbReference type="NCBI Taxonomy" id="655863"/>
    <lineage>
        <taxon>Eukaryota</taxon>
        <taxon>Fungi</taxon>
        <taxon>Dikarya</taxon>
        <taxon>Ascomycota</taxon>
        <taxon>Pezizomycotina</taxon>
        <taxon>Sordariomycetes</taxon>
        <taxon>Sordariomycetidae</taxon>
        <taxon>Ophiostomatales</taxon>
        <taxon>Ophiostomataceae</taxon>
        <taxon>Leptographium</taxon>
    </lineage>
</organism>